<keyword evidence="1" id="KW-0472">Membrane</keyword>
<dbReference type="InterPro" id="IPR006750">
    <property type="entry name" value="YdcZ"/>
</dbReference>
<feature type="transmembrane region" description="Helical" evidence="1">
    <location>
        <begin position="32"/>
        <end position="53"/>
    </location>
</feature>
<protein>
    <submittedName>
        <fullName evidence="2">Membrane protein</fullName>
    </submittedName>
</protein>
<evidence type="ECO:0000313" key="3">
    <source>
        <dbReference type="Proteomes" id="UP000028091"/>
    </source>
</evidence>
<keyword evidence="1" id="KW-0812">Transmembrane</keyword>
<dbReference type="GO" id="GO:0005886">
    <property type="term" value="C:plasma membrane"/>
    <property type="evidence" value="ECO:0007669"/>
    <property type="project" value="TreeGrafter"/>
</dbReference>
<dbReference type="PANTHER" id="PTHR34821:SF3">
    <property type="entry name" value="MEMBRANE PROTEIN"/>
    <property type="match status" value="1"/>
</dbReference>
<dbReference type="OrthoDB" id="9789346at2"/>
<dbReference type="PANTHER" id="PTHR34821">
    <property type="entry name" value="INNER MEMBRANE PROTEIN YDCZ"/>
    <property type="match status" value="1"/>
</dbReference>
<gene>
    <name evidence="2" type="ORF">BA70_04750</name>
</gene>
<proteinExistence type="predicted"/>
<evidence type="ECO:0000313" key="2">
    <source>
        <dbReference type="EMBL" id="KEP25945.1"/>
    </source>
</evidence>
<comment type="caution">
    <text evidence="2">The sequence shown here is derived from an EMBL/GenBank/DDBJ whole genome shotgun (WGS) entry which is preliminary data.</text>
</comment>
<dbReference type="AlphaFoldDB" id="A0A081L9L9"/>
<dbReference type="EMBL" id="JOTP01000014">
    <property type="protein sequence ID" value="KEP25945.1"/>
    <property type="molecule type" value="Genomic_DNA"/>
</dbReference>
<reference evidence="2 3" key="1">
    <citation type="submission" date="2012-09" db="EMBL/GenBank/DDBJ databases">
        <title>Genome Sequence of Bacillus sp. DW5-4.</title>
        <authorList>
            <person name="Lai Q."/>
            <person name="Liu Y."/>
            <person name="Shao Z."/>
        </authorList>
    </citation>
    <scope>NUCLEOTIDE SEQUENCE [LARGE SCALE GENOMIC DNA]</scope>
    <source>
        <strain evidence="2 3">DW5-4</strain>
    </source>
</reference>
<dbReference type="eggNOG" id="COG3238">
    <property type="taxonomic scope" value="Bacteria"/>
</dbReference>
<feature type="transmembrane region" description="Helical" evidence="1">
    <location>
        <begin position="94"/>
        <end position="116"/>
    </location>
</feature>
<accession>A0A081L9L9</accession>
<keyword evidence="3" id="KW-1185">Reference proteome</keyword>
<name>A0A081L9L9_9BACI</name>
<keyword evidence="1" id="KW-1133">Transmembrane helix</keyword>
<evidence type="ECO:0000256" key="1">
    <source>
        <dbReference type="SAM" id="Phobius"/>
    </source>
</evidence>
<sequence>MKGVIFALLGGACITLQGVANARISQDIGTWQAATITQLTGFIISLFILLIVRDGHFREYQKVQPLYLIGGAFAAIIIFNEVTAIQIIGVTLTIAALLIAQLAFTFAIDAKGWFGVQKKKMKWPHYAGILLMIAGVIILKL</sequence>
<feature type="transmembrane region" description="Helical" evidence="1">
    <location>
        <begin position="65"/>
        <end position="88"/>
    </location>
</feature>
<organism evidence="2 3">
    <name type="scientific">Bacillus zhangzhouensis</name>
    <dbReference type="NCBI Taxonomy" id="1178540"/>
    <lineage>
        <taxon>Bacteria</taxon>
        <taxon>Bacillati</taxon>
        <taxon>Bacillota</taxon>
        <taxon>Bacilli</taxon>
        <taxon>Bacillales</taxon>
        <taxon>Bacillaceae</taxon>
        <taxon>Bacillus</taxon>
    </lineage>
</organism>
<dbReference type="RefSeq" id="WP_034322722.1">
    <property type="nucleotide sequence ID" value="NZ_JBCMYH010000011.1"/>
</dbReference>
<dbReference type="Proteomes" id="UP000028091">
    <property type="component" value="Unassembled WGS sequence"/>
</dbReference>
<dbReference type="Pfam" id="PF04657">
    <property type="entry name" value="DMT_YdcZ"/>
    <property type="match status" value="1"/>
</dbReference>
<feature type="transmembrane region" description="Helical" evidence="1">
    <location>
        <begin position="123"/>
        <end position="139"/>
    </location>
</feature>